<dbReference type="InterPro" id="IPR000477">
    <property type="entry name" value="RT_dom"/>
</dbReference>
<name>A0AAF0ZTD4_SOLVR</name>
<dbReference type="InterPro" id="IPR036691">
    <property type="entry name" value="Endo/exonu/phosph_ase_sf"/>
</dbReference>
<evidence type="ECO:0000256" key="1">
    <source>
        <dbReference type="SAM" id="SignalP"/>
    </source>
</evidence>
<feature type="signal peptide" evidence="1">
    <location>
        <begin position="1"/>
        <end position="26"/>
    </location>
</feature>
<dbReference type="InterPro" id="IPR043502">
    <property type="entry name" value="DNA/RNA_pol_sf"/>
</dbReference>
<dbReference type="PANTHER" id="PTHR37735:SF1">
    <property type="entry name" value="OS08G0567000 PROTEIN"/>
    <property type="match status" value="1"/>
</dbReference>
<protein>
    <recommendedName>
        <fullName evidence="2">Reverse transcriptase domain-containing protein</fullName>
    </recommendedName>
</protein>
<dbReference type="SUPFAM" id="SSF56219">
    <property type="entry name" value="DNase I-like"/>
    <property type="match status" value="1"/>
</dbReference>
<evidence type="ECO:0000313" key="4">
    <source>
        <dbReference type="Proteomes" id="UP001234989"/>
    </source>
</evidence>
<keyword evidence="1" id="KW-0732">Signal</keyword>
<keyword evidence="4" id="KW-1185">Reference proteome</keyword>
<dbReference type="Pfam" id="PF25070">
    <property type="entry name" value="DUF7794"/>
    <property type="match status" value="1"/>
</dbReference>
<dbReference type="GO" id="GO:0012505">
    <property type="term" value="C:endomembrane system"/>
    <property type="evidence" value="ECO:0007669"/>
    <property type="project" value="TreeGrafter"/>
</dbReference>
<sequence>MDPKSSYKFTFLLLLSLFLHSKVADGTSSVYFLDNPSHRYFRSPSSDASSKISSLSLSEVGATVSVLLGFAPPATLSSASSSKLNEVLVPNPFDRPGSVLILEVTGAEGVSFEALRSNVVSENRADIQLPDADKVSLFSLDEPKTDAEYSDKELSEFQASWLSGSYVNGELTVPLEDDANLKFQLSKEADRGFVTSLVSLTHKIQRAMETHQDLSGAVHHPSELISGKFDGLKKHLEEKETHVFRQLWQNRWMGECHLNATGRSGGIVVMWDKRYWRGEVVSTTNQSLTIKFDGINQVLTWFLSAVYASCDTVSRRELWYPNERSEGHRITGDMQEFTEWINAMEFVDPPLLGGSFTWRRGDGHSSASRIDRFLYSSQWDESFTRIKQNLLPRIGSDHNPIMLDCGELNLNKSYFKFEQWWLRVDGFADKIKEWWLSFNINGTGSYILAVKLKMLKQKLKEWRMTHRNDWKRKKEEILQQLAEMEKTQELRLLSEDELLQKVHLAMEFEEVAKQEEIAWRQRSRIQWLKKGDKNTKFFHRVATAHKRFNSIDTLVVEGNSISDPEDIKGEIINFYQKLYTETEQWRPEFKLQGLETITEEERDWLQTHFEEAEVLKCIKSCASDKAPGPDGFPMCFFQSFWEVLKFDFMNAVNHFHERQEFERSLNATYVALIPKKPGATELRDFRPISLIGGVYKIFAKLLAERVKKVISKLVNKHQMAFIQGRQILDAALIASECVDSRIKGEIPGIMCKLDIEKAYDHMNWDFLINILRQMGFGEKWLKWIGFCIKTVRFSILINGEPAGFFPSERGLRQGDPLSPFLFILAMEGLNSMIRVATQKKWLKGFKVGNQAGEDLQICQLLYADDTVIFCEAKAEQVCFIRIILVIFEAVSGLSVNWRKSSMFQVKDVANIQCLANILSCKMENLPTTYLGMPLGNNHKELEIWDGIVEKTEKKLATWKTQYLSLGGRITMINSVLDALPTYVMSLFPLPAKVEDRLDKLRRDFLWLGNKEGKGIHLVKWQTAQLSKKSGGLGIKNLGLQNRCLLSKWLWRFGKEGQALWKDVIVSKYGQTDSWTSNTVTSTYGVSVWRSIRNLWPKLTRNICYKVGEGTRILFWKDKWIGQNSLMEDFADLYSFCDNPGASIAEMWSQQGWNITLRRLLNDWEVDRVANLLQRLEDFPGLNTNPDAIRWKHDRDGEFSVGRMYKRDLATQPGEIAGPWKQIWKSNTPTKIKCFTWRKQTIICSFTVE</sequence>
<dbReference type="PROSITE" id="PS50878">
    <property type="entry name" value="RT_POL"/>
    <property type="match status" value="1"/>
</dbReference>
<feature type="chain" id="PRO_5041970682" description="Reverse transcriptase domain-containing protein" evidence="1">
    <location>
        <begin position="27"/>
        <end position="1248"/>
    </location>
</feature>
<dbReference type="CDD" id="cd01650">
    <property type="entry name" value="RT_nLTR_like"/>
    <property type="match status" value="1"/>
</dbReference>
<feature type="domain" description="Reverse transcriptase" evidence="2">
    <location>
        <begin position="654"/>
        <end position="934"/>
    </location>
</feature>
<dbReference type="EMBL" id="CP133620">
    <property type="protein sequence ID" value="WMV48244.1"/>
    <property type="molecule type" value="Genomic_DNA"/>
</dbReference>
<dbReference type="Pfam" id="PF00078">
    <property type="entry name" value="RVT_1"/>
    <property type="match status" value="1"/>
</dbReference>
<evidence type="ECO:0000313" key="3">
    <source>
        <dbReference type="EMBL" id="WMV48244.1"/>
    </source>
</evidence>
<gene>
    <name evidence="3" type="ORF">MTR67_041629</name>
</gene>
<proteinExistence type="predicted"/>
<dbReference type="PANTHER" id="PTHR37735">
    <property type="entry name" value="OS08G0567000 PROTEIN"/>
    <property type="match status" value="1"/>
</dbReference>
<dbReference type="InterPro" id="IPR056696">
    <property type="entry name" value="DUF7794"/>
</dbReference>
<dbReference type="Proteomes" id="UP001234989">
    <property type="component" value="Chromosome 9"/>
</dbReference>
<reference evidence="3" key="1">
    <citation type="submission" date="2023-08" db="EMBL/GenBank/DDBJ databases">
        <title>A de novo genome assembly of Solanum verrucosum Schlechtendal, a Mexican diploid species geographically isolated from the other diploid A-genome species in potato relatives.</title>
        <authorList>
            <person name="Hosaka K."/>
        </authorList>
    </citation>
    <scope>NUCLEOTIDE SEQUENCE</scope>
    <source>
        <tissue evidence="3">Young leaves</tissue>
    </source>
</reference>
<dbReference type="Gene3D" id="3.60.10.10">
    <property type="entry name" value="Endonuclease/exonuclease/phosphatase"/>
    <property type="match status" value="1"/>
</dbReference>
<evidence type="ECO:0000259" key="2">
    <source>
        <dbReference type="PROSITE" id="PS50878"/>
    </source>
</evidence>
<accession>A0AAF0ZTD4</accession>
<dbReference type="AlphaFoldDB" id="A0AAF0ZTD4"/>
<organism evidence="3 4">
    <name type="scientific">Solanum verrucosum</name>
    <dbReference type="NCBI Taxonomy" id="315347"/>
    <lineage>
        <taxon>Eukaryota</taxon>
        <taxon>Viridiplantae</taxon>
        <taxon>Streptophyta</taxon>
        <taxon>Embryophyta</taxon>
        <taxon>Tracheophyta</taxon>
        <taxon>Spermatophyta</taxon>
        <taxon>Magnoliopsida</taxon>
        <taxon>eudicotyledons</taxon>
        <taxon>Gunneridae</taxon>
        <taxon>Pentapetalae</taxon>
        <taxon>asterids</taxon>
        <taxon>lamiids</taxon>
        <taxon>Solanales</taxon>
        <taxon>Solanaceae</taxon>
        <taxon>Solanoideae</taxon>
        <taxon>Solaneae</taxon>
        <taxon>Solanum</taxon>
    </lineage>
</organism>
<dbReference type="SUPFAM" id="SSF56672">
    <property type="entry name" value="DNA/RNA polymerases"/>
    <property type="match status" value="1"/>
</dbReference>